<accession>A0ABU2WIG2</accession>
<reference evidence="1 2" key="1">
    <citation type="submission" date="2023-09" db="EMBL/GenBank/DDBJ databases">
        <authorList>
            <person name="Rey-Velasco X."/>
        </authorList>
    </citation>
    <scope>NUCLEOTIDE SEQUENCE [LARGE SCALE GENOMIC DNA]</scope>
    <source>
        <strain evidence="1 2">W345</strain>
    </source>
</reference>
<gene>
    <name evidence="1" type="ORF">RM530_05700</name>
</gene>
<evidence type="ECO:0000313" key="2">
    <source>
        <dbReference type="Proteomes" id="UP001254608"/>
    </source>
</evidence>
<keyword evidence="2" id="KW-1185">Reference proteome</keyword>
<dbReference type="EMBL" id="JAVRIC010000006">
    <property type="protein sequence ID" value="MDT0496857.1"/>
    <property type="molecule type" value="Genomic_DNA"/>
</dbReference>
<organism evidence="1 2">
    <name type="scientific">Banduia mediterranea</name>
    <dbReference type="NCBI Taxonomy" id="3075609"/>
    <lineage>
        <taxon>Bacteria</taxon>
        <taxon>Pseudomonadati</taxon>
        <taxon>Pseudomonadota</taxon>
        <taxon>Gammaproteobacteria</taxon>
        <taxon>Nevskiales</taxon>
        <taxon>Algiphilaceae</taxon>
        <taxon>Banduia</taxon>
    </lineage>
</organism>
<protein>
    <submittedName>
        <fullName evidence="1">Uncharacterized protein</fullName>
    </submittedName>
</protein>
<comment type="caution">
    <text evidence="1">The sequence shown here is derived from an EMBL/GenBank/DDBJ whole genome shotgun (WGS) entry which is preliminary data.</text>
</comment>
<dbReference type="RefSeq" id="WP_311364251.1">
    <property type="nucleotide sequence ID" value="NZ_JAVRIC010000006.1"/>
</dbReference>
<name>A0ABU2WIG2_9GAMM</name>
<proteinExistence type="predicted"/>
<dbReference type="Proteomes" id="UP001254608">
    <property type="component" value="Unassembled WGS sequence"/>
</dbReference>
<evidence type="ECO:0000313" key="1">
    <source>
        <dbReference type="EMBL" id="MDT0496857.1"/>
    </source>
</evidence>
<sequence length="144" mass="15656">MSMNHQALAQDRLDAKALAACANKAQQLQLGSGELHQRLDMLASRRRTLLAGSEAIGDGASPELTAARRQHDHTVVAFNADIATVRRDIQALNQVKAEYDRDCSGRPYRRADLDAMPASAREAMRGGLANVQVPYLDPALQPLP</sequence>